<proteinExistence type="inferred from homology"/>
<protein>
    <submittedName>
        <fullName evidence="7">L-threonine aldolase</fullName>
    </submittedName>
</protein>
<feature type="modified residue" description="N6-(pyridoxal phosphate)lysine" evidence="5">
    <location>
        <position position="200"/>
    </location>
</feature>
<dbReference type="PIRSF" id="PIRSF017617">
    <property type="entry name" value="Thr_aldolase"/>
    <property type="match status" value="1"/>
</dbReference>
<evidence type="ECO:0000256" key="5">
    <source>
        <dbReference type="PIRSR" id="PIRSR017617-1"/>
    </source>
</evidence>
<evidence type="ECO:0000256" key="2">
    <source>
        <dbReference type="ARBA" id="ARBA00006966"/>
    </source>
</evidence>
<evidence type="ECO:0000259" key="6">
    <source>
        <dbReference type="Pfam" id="PF01212"/>
    </source>
</evidence>
<organism evidence="7 8">
    <name type="scientific">Proteiniclasticum ruminis</name>
    <dbReference type="NCBI Taxonomy" id="398199"/>
    <lineage>
        <taxon>Bacteria</taxon>
        <taxon>Bacillati</taxon>
        <taxon>Bacillota</taxon>
        <taxon>Clostridia</taxon>
        <taxon>Eubacteriales</taxon>
        <taxon>Clostridiaceae</taxon>
        <taxon>Proteiniclasticum</taxon>
    </lineage>
</organism>
<dbReference type="Pfam" id="PF01212">
    <property type="entry name" value="Beta_elim_lyase"/>
    <property type="match status" value="1"/>
</dbReference>
<reference evidence="7 8" key="1">
    <citation type="submission" date="2016-10" db="EMBL/GenBank/DDBJ databases">
        <authorList>
            <person name="de Groot N.N."/>
        </authorList>
    </citation>
    <scope>NUCLEOTIDE SEQUENCE [LARGE SCALE GENOMIC DNA]</scope>
    <source>
        <strain evidence="7 8">CGMCC 1.5058</strain>
    </source>
</reference>
<dbReference type="GO" id="GO:0005829">
    <property type="term" value="C:cytosol"/>
    <property type="evidence" value="ECO:0007669"/>
    <property type="project" value="TreeGrafter"/>
</dbReference>
<dbReference type="SUPFAM" id="SSF53383">
    <property type="entry name" value="PLP-dependent transferases"/>
    <property type="match status" value="1"/>
</dbReference>
<keyword evidence="4" id="KW-0456">Lyase</keyword>
<dbReference type="FunFam" id="3.40.640.10:FF:000030">
    <property type="entry name" value="Low-specificity L-threonine aldolase"/>
    <property type="match status" value="1"/>
</dbReference>
<dbReference type="InterPro" id="IPR015422">
    <property type="entry name" value="PyrdxlP-dep_Trfase_small"/>
</dbReference>
<feature type="domain" description="Aromatic amino acid beta-eliminating lyase/threonine aldolase" evidence="6">
    <location>
        <begin position="5"/>
        <end position="286"/>
    </location>
</feature>
<dbReference type="AlphaFoldDB" id="A0A1G8Q8W8"/>
<dbReference type="CDD" id="cd06502">
    <property type="entry name" value="TA_like"/>
    <property type="match status" value="1"/>
</dbReference>
<dbReference type="InterPro" id="IPR015424">
    <property type="entry name" value="PyrdxlP-dep_Trfase"/>
</dbReference>
<dbReference type="GO" id="GO:0006567">
    <property type="term" value="P:L-threonine catabolic process"/>
    <property type="evidence" value="ECO:0007669"/>
    <property type="project" value="TreeGrafter"/>
</dbReference>
<dbReference type="PANTHER" id="PTHR48097">
    <property type="entry name" value="L-THREONINE ALDOLASE-RELATED"/>
    <property type="match status" value="1"/>
</dbReference>
<comment type="similarity">
    <text evidence="2">Belongs to the threonine aldolase family.</text>
</comment>
<keyword evidence="3" id="KW-0663">Pyridoxal phosphate</keyword>
<dbReference type="Gene3D" id="3.90.1150.10">
    <property type="entry name" value="Aspartate Aminotransferase, domain 1"/>
    <property type="match status" value="1"/>
</dbReference>
<accession>A0A1G8Q8W8</accession>
<name>A0A1G8Q8W8_9CLOT</name>
<evidence type="ECO:0000256" key="3">
    <source>
        <dbReference type="ARBA" id="ARBA00022898"/>
    </source>
</evidence>
<evidence type="ECO:0000313" key="7">
    <source>
        <dbReference type="EMBL" id="SDJ01003.1"/>
    </source>
</evidence>
<dbReference type="NCBIfam" id="NF041359">
    <property type="entry name" value="GntG_guanitoxin"/>
    <property type="match status" value="1"/>
</dbReference>
<gene>
    <name evidence="7" type="ORF">SAMN05421804_10669</name>
</gene>
<evidence type="ECO:0000313" key="8">
    <source>
        <dbReference type="Proteomes" id="UP000183255"/>
    </source>
</evidence>
<dbReference type="GO" id="GO:0008732">
    <property type="term" value="F:L-allo-threonine aldolase activity"/>
    <property type="evidence" value="ECO:0007669"/>
    <property type="project" value="TreeGrafter"/>
</dbReference>
<dbReference type="InterPro" id="IPR015421">
    <property type="entry name" value="PyrdxlP-dep_Trfase_major"/>
</dbReference>
<evidence type="ECO:0000256" key="4">
    <source>
        <dbReference type="ARBA" id="ARBA00023239"/>
    </source>
</evidence>
<dbReference type="GO" id="GO:0006545">
    <property type="term" value="P:glycine biosynthetic process"/>
    <property type="evidence" value="ECO:0007669"/>
    <property type="project" value="TreeGrafter"/>
</dbReference>
<evidence type="ECO:0000256" key="1">
    <source>
        <dbReference type="ARBA" id="ARBA00001933"/>
    </source>
</evidence>
<dbReference type="InterPro" id="IPR023603">
    <property type="entry name" value="Low_specificity_L-TA-like"/>
</dbReference>
<dbReference type="InterPro" id="IPR001597">
    <property type="entry name" value="ArAA_b-elim_lyase/Thr_aldolase"/>
</dbReference>
<dbReference type="EMBL" id="FNDZ01000006">
    <property type="protein sequence ID" value="SDJ01003.1"/>
    <property type="molecule type" value="Genomic_DNA"/>
</dbReference>
<dbReference type="RefSeq" id="WP_031576802.1">
    <property type="nucleotide sequence ID" value="NZ_FNDZ01000006.1"/>
</dbReference>
<comment type="cofactor">
    <cofactor evidence="1">
        <name>pyridoxal 5'-phosphate</name>
        <dbReference type="ChEBI" id="CHEBI:597326"/>
    </cofactor>
</comment>
<dbReference type="PANTHER" id="PTHR48097:SF9">
    <property type="entry name" value="L-THREONINE ALDOLASE"/>
    <property type="match status" value="1"/>
</dbReference>
<dbReference type="Gene3D" id="3.40.640.10">
    <property type="entry name" value="Type I PLP-dependent aspartate aminotransferase-like (Major domain)"/>
    <property type="match status" value="1"/>
</dbReference>
<sequence length="341" mass="37860">MKFIDLRSDTVTHPTEKMRQLMASAPVGDDVYGDDETVIKLEEETARILGKEAALFVPSGVFGNQLSILTHTERTNEIILGENSHIIAHEAGSVALISNVQTRTLKDDLGELDPKEVQKAVRKGEDIHFPKTGLICVETAHSTGNVASLENLKSISEIAKTYEIPVHLDGARLFNAAVHLKVDAKEIAQYADSISLCLSKGLCAPVGSVVSGSKEFIANARKNRKILGGGMRQVGILAAAGLEALEMRHRLDEDHENARYFGEELHKIPGISVRLDEIKINMIFFTIEKEGFQESDLVAHMKEHGILMNGSDEGVFRFVTHYYVTRERINQVLQILREYFQ</sequence>
<dbReference type="Proteomes" id="UP000183255">
    <property type="component" value="Unassembled WGS sequence"/>
</dbReference>